<sequence length="126" mass="15490">MCKKKILNKFISIYFELLEYIKSFLKESSKEFNLFYKKNIILRKTNVKMFIKTWYENISVKYYDKIKNEDAEFFFVEERNKQKDNITMYIDLIRDKYNNTDKNIIKSIIEKIKILTDISILYFNSN</sequence>
<gene>
    <name evidence="1" type="ORF">FloV-SA2_00260</name>
</gene>
<accession>A0AB39JBM0</accession>
<dbReference type="EMBL" id="PP542043">
    <property type="protein sequence ID" value="XDO02079.1"/>
    <property type="molecule type" value="Genomic_DNA"/>
</dbReference>
<name>A0AB39JBM0_9VIRU</name>
<organism evidence="1">
    <name type="scientific">Florenciella sp. virus SA2</name>
    <dbReference type="NCBI Taxonomy" id="3240092"/>
    <lineage>
        <taxon>Viruses</taxon>
    </lineage>
</organism>
<reference evidence="1" key="1">
    <citation type="submission" date="2024-03" db="EMBL/GenBank/DDBJ databases">
        <title>Eukaryotic viruses encode the ribosomal protein eL40.</title>
        <authorList>
            <person name="Thomy J."/>
            <person name="Schvarcz C.R."/>
            <person name="McBeain K.A."/>
            <person name="Edwards K.F."/>
            <person name="Steward G.F."/>
        </authorList>
    </citation>
    <scope>NUCLEOTIDE SEQUENCE</scope>
    <source>
        <strain evidence="1">FloV-SA2</strain>
    </source>
</reference>
<evidence type="ECO:0000313" key="1">
    <source>
        <dbReference type="EMBL" id="XDO02079.1"/>
    </source>
</evidence>
<protein>
    <submittedName>
        <fullName evidence="1">Uncharacterized protein</fullName>
    </submittedName>
</protein>
<proteinExistence type="predicted"/>